<dbReference type="VEuPathDB" id="FungiDB:SPRG_01866"/>
<evidence type="ECO:0000313" key="1">
    <source>
        <dbReference type="EMBL" id="KDO33051.1"/>
    </source>
</evidence>
<accession>A0A067D2R9</accession>
<name>A0A067D2R9_SAPPC</name>
<dbReference type="Proteomes" id="UP000030745">
    <property type="component" value="Unassembled WGS sequence"/>
</dbReference>
<protein>
    <submittedName>
        <fullName evidence="1">Uncharacterized protein</fullName>
    </submittedName>
</protein>
<dbReference type="RefSeq" id="XP_012195822.1">
    <property type="nucleotide sequence ID" value="XM_012340432.1"/>
</dbReference>
<dbReference type="OrthoDB" id="74712at2759"/>
<keyword evidence="2" id="KW-1185">Reference proteome</keyword>
<proteinExistence type="predicted"/>
<reference evidence="1 2" key="1">
    <citation type="journal article" date="2013" name="PLoS Genet.">
        <title>Distinctive expansion of potential virulence genes in the genome of the oomycete fish pathogen Saprolegnia parasitica.</title>
        <authorList>
            <person name="Jiang R.H."/>
            <person name="de Bruijn I."/>
            <person name="Haas B.J."/>
            <person name="Belmonte R."/>
            <person name="Lobach L."/>
            <person name="Christie J."/>
            <person name="van den Ackerveken G."/>
            <person name="Bottin A."/>
            <person name="Bulone V."/>
            <person name="Diaz-Moreno S.M."/>
            <person name="Dumas B."/>
            <person name="Fan L."/>
            <person name="Gaulin E."/>
            <person name="Govers F."/>
            <person name="Grenville-Briggs L.J."/>
            <person name="Horner N.R."/>
            <person name="Levin J.Z."/>
            <person name="Mammella M."/>
            <person name="Meijer H.J."/>
            <person name="Morris P."/>
            <person name="Nusbaum C."/>
            <person name="Oome S."/>
            <person name="Phillips A.J."/>
            <person name="van Rooyen D."/>
            <person name="Rzeszutek E."/>
            <person name="Saraiva M."/>
            <person name="Secombes C.J."/>
            <person name="Seidl M.F."/>
            <person name="Snel B."/>
            <person name="Stassen J.H."/>
            <person name="Sykes S."/>
            <person name="Tripathy S."/>
            <person name="van den Berg H."/>
            <person name="Vega-Arreguin J.C."/>
            <person name="Wawra S."/>
            <person name="Young S.K."/>
            <person name="Zeng Q."/>
            <person name="Dieguez-Uribeondo J."/>
            <person name="Russ C."/>
            <person name="Tyler B.M."/>
            <person name="van West P."/>
        </authorList>
    </citation>
    <scope>NUCLEOTIDE SEQUENCE [LARGE SCALE GENOMIC DNA]</scope>
    <source>
        <strain evidence="1 2">CBS 223.65</strain>
    </source>
</reference>
<evidence type="ECO:0000313" key="2">
    <source>
        <dbReference type="Proteomes" id="UP000030745"/>
    </source>
</evidence>
<dbReference type="GeneID" id="24124444"/>
<sequence>MALGSARSATAMAMAGAWPRTAICGMPATLCGPAGPGTLVFYRHRHYSDSIVLQAFSGVRAYYEKAFEALYPAVHLQHAGEAVRLIAGADIFLPPVHELHGAPDARITMPSVVTRASLPHLWNASRAVDQHDALVALLPALLELLPTVDDDAFDHVLAVLCNLLHRTSTPPMIPPSSIAVLYDRIPQRTASTTLPWVLLALEPQSPPTIDVVPSLCTTLASTLQPYAQQAYVALLLRLSLRLSIDDALLPLELHLPVYPHLHVAWVWLLHRVAPAFVGPPDTPLVLAFRRFDPNWLQAALLAETARLPHVAVPTALAAIQRQACDDLQRIGLCDNAPSVPPARPRQPAKDTWQECVELVYCRDARGLVAAYARATAELRGALLLQRRLLDEVASRRRQWVLPNDETPVVYAEAPIVASLLHAAPRLLVPILEHAGYLGTAPDRPKAHVHSMAHLLVCSLLRQNALPEAVADLITRSGSDSVLSRALVDAFLATVDMTFWRHELRPIINWFLTTAHAGDDDDDVLLEYVACSLALRMAKALEQGTCPSDVRTLLVALSTSDAVVDVVLLWVQLWIDAPEWCFRPTEYTPEQTARAQSLLAHVVASGHLRSALLDADLPSHLAATQCEDESVDDQSTAAPLTFCALYGVEIVQLLNAATSALAAWTPTTPDDAALRLELQHCLQSPTDDGPSIDVVVSANPLMMTLIASQSLPLTMPRFSLPIEDMLTKVLTLLQSPAWTSLVTATISTLPSSSPASLLWEKLLAVCPDGTLRGRLCDLIDTSRLADTSIDALVRGLHEVATFQASQQTYMASATVTASVLTAQLRPANEMLSARLWESRFYRFLRLPMIAAIAREARATLKATELAVCHCRVGLNTLSQCHGCEIKWSSFETSVAGSWLHVQLQLSHDLNAAFRVLLTSHQNRVKYFASDRAASWKASTTNRATSAFSLVQMAPRHLPPLAAAGWHDHVLLDRLHAAESPTWRDWLFLSALLPSRPLLCPSVVQDAALYDQLVLLERLLPSDVGLADDAVAVRYWTLQVQRATVPTLLPDTARRRLRALVRHVPPHLLAFCVAKARPRSLFSVVRNCYVWATLHAPSVSFAAFVATEGWHPLLLAGLRTFSEKGGEWAVRMHERLQRHVVARSLLDETLRVCPLQRLCAVLDISAAFEDRVVLADQGHVAVASVLLDAPVPWLELVLHCEGDPMLVQHLLDGDVAALRSMELRQLLRVVPATGGRFLWSLVKPLVTELVQRESRVEPGMRCVLRHLQCIERLGYASGFDVSPSDGESLSTALQRLQTKHDDVE</sequence>
<organism evidence="1 2">
    <name type="scientific">Saprolegnia parasitica (strain CBS 223.65)</name>
    <dbReference type="NCBI Taxonomy" id="695850"/>
    <lineage>
        <taxon>Eukaryota</taxon>
        <taxon>Sar</taxon>
        <taxon>Stramenopiles</taxon>
        <taxon>Oomycota</taxon>
        <taxon>Saprolegniomycetes</taxon>
        <taxon>Saprolegniales</taxon>
        <taxon>Saprolegniaceae</taxon>
        <taxon>Saprolegnia</taxon>
    </lineage>
</organism>
<gene>
    <name evidence="1" type="ORF">SPRG_01866</name>
</gene>
<dbReference type="OMA" id="WIDAPEW"/>
<dbReference type="KEGG" id="spar:SPRG_01866"/>
<dbReference type="EMBL" id="KK583193">
    <property type="protein sequence ID" value="KDO33051.1"/>
    <property type="molecule type" value="Genomic_DNA"/>
</dbReference>